<dbReference type="Proteomes" id="UP000239290">
    <property type="component" value="Unassembled WGS sequence"/>
</dbReference>
<comment type="caution">
    <text evidence="1">The sequence shown here is derived from an EMBL/GenBank/DDBJ whole genome shotgun (WGS) entry which is preliminary data.</text>
</comment>
<name>A0A2S8J2G9_RHOOP</name>
<evidence type="ECO:0000313" key="2">
    <source>
        <dbReference type="Proteomes" id="UP000239290"/>
    </source>
</evidence>
<organism evidence="1 2">
    <name type="scientific">Rhodococcus opacus</name>
    <name type="common">Nocardia opaca</name>
    <dbReference type="NCBI Taxonomy" id="37919"/>
    <lineage>
        <taxon>Bacteria</taxon>
        <taxon>Bacillati</taxon>
        <taxon>Actinomycetota</taxon>
        <taxon>Actinomycetes</taxon>
        <taxon>Mycobacteriales</taxon>
        <taxon>Nocardiaceae</taxon>
        <taxon>Rhodococcus</taxon>
    </lineage>
</organism>
<dbReference type="EMBL" id="PUIO01000037">
    <property type="protein sequence ID" value="PQP21183.1"/>
    <property type="molecule type" value="Genomic_DNA"/>
</dbReference>
<dbReference type="RefSeq" id="WP_105419076.1">
    <property type="nucleotide sequence ID" value="NZ_PUIO01000037.1"/>
</dbReference>
<protein>
    <recommendedName>
        <fullName evidence="3">IrrE N-terminal-like domain-containing protein</fullName>
    </recommendedName>
</protein>
<dbReference type="AlphaFoldDB" id="A0A2S8J2G9"/>
<evidence type="ECO:0008006" key="3">
    <source>
        <dbReference type="Google" id="ProtNLM"/>
    </source>
</evidence>
<accession>A0A2S8J2G9</accession>
<sequence>MAQELVRRMPTNVPWARQQFIEVVAEYRERPVRLVPVRSEALRAATDSDTTCGLWLFREHDDLIVYGSDVLEYHADQIIGHEVGHMMLKHDQRALVDLDGGVFSTLLPDLAGSSILKVLGRSSFEDEQEHDAEVFADLIMVEAMTVRQRRASLLRSTFFR</sequence>
<evidence type="ECO:0000313" key="1">
    <source>
        <dbReference type="EMBL" id="PQP21183.1"/>
    </source>
</evidence>
<reference evidence="2" key="1">
    <citation type="submission" date="2018-02" db="EMBL/GenBank/DDBJ databases">
        <title>Draft genome sequencing of Rhodococcus opacus KU647198.</title>
        <authorList>
            <person name="Zheng B.-X."/>
        </authorList>
    </citation>
    <scope>NUCLEOTIDE SEQUENCE [LARGE SCALE GENOMIC DNA]</scope>
    <source>
        <strain evidence="2">04-OD7</strain>
    </source>
</reference>
<gene>
    <name evidence="1" type="ORF">C5613_26880</name>
</gene>
<proteinExistence type="predicted"/>